<proteinExistence type="predicted"/>
<sequence length="298" mass="33173">MFRGKAPFLLRTAIQRNSALEKKSLCLSSSFPKRFNQTSSVFRAKAAPSWSQLASILSGAAGLSLFFGFYLNKKVFNDSKPDSDNGAYVGEHVRTETQAYNEPYMQQHRIEDSIEAKLDEKKKEMVEKAWKPKTPEEQSNNDPKQLDSDASVYSDDDVPEQETSTEQGNITKQLEEVEEEGSEESAFDPETGEINWDCPCLGGMAHGPCGEEFKAAFSCFVYSKSEPKGMECLEKFQAMQTCFQQHPDVYKDLTTEKEEGESSEVPAKDAASSNDKPVSNDEVKEISTSNTSPAKDDS</sequence>
<protein>
    <recommendedName>
        <fullName evidence="3">Mitochondrial intermembrane space import and assembly protein 40</fullName>
    </recommendedName>
    <alternativeName>
        <fullName evidence="11">Mitochondrial import inner membrane translocase TIM40</fullName>
    </alternativeName>
</protein>
<dbReference type="GO" id="GO:0045041">
    <property type="term" value="P:protein import into mitochondrial intermembrane space"/>
    <property type="evidence" value="ECO:0007669"/>
    <property type="project" value="InterPro"/>
</dbReference>
<keyword evidence="8" id="KW-0496">Mitochondrion</keyword>
<evidence type="ECO:0000256" key="9">
    <source>
        <dbReference type="ARBA" id="ARBA00023157"/>
    </source>
</evidence>
<feature type="compositionally biased region" description="Basic and acidic residues" evidence="12">
    <location>
        <begin position="123"/>
        <end position="136"/>
    </location>
</feature>
<dbReference type="GO" id="GO:0005743">
    <property type="term" value="C:mitochondrial inner membrane"/>
    <property type="evidence" value="ECO:0007669"/>
    <property type="project" value="UniProtKB-SubCell"/>
</dbReference>
<dbReference type="eggNOG" id="KOG4149">
    <property type="taxonomic scope" value="Eukaryota"/>
</dbReference>
<evidence type="ECO:0000313" key="14">
    <source>
        <dbReference type="Proteomes" id="UP000015464"/>
    </source>
</evidence>
<dbReference type="EMBL" id="KE546992">
    <property type="protein sequence ID" value="EPY50935.1"/>
    <property type="molecule type" value="Genomic_DNA"/>
</dbReference>
<dbReference type="InterPro" id="IPR039289">
    <property type="entry name" value="CHCHD4"/>
</dbReference>
<keyword evidence="7" id="KW-0811">Translocation</keyword>
<evidence type="ECO:0000256" key="1">
    <source>
        <dbReference type="ARBA" id="ARBA00001973"/>
    </source>
</evidence>
<feature type="region of interest" description="Disordered" evidence="12">
    <location>
        <begin position="123"/>
        <end position="192"/>
    </location>
</feature>
<dbReference type="STRING" id="653667.S9VYN9"/>
<gene>
    <name evidence="13" type="ORF">SPOG_00530</name>
</gene>
<keyword evidence="6" id="KW-0560">Oxidoreductase</keyword>
<dbReference type="Proteomes" id="UP000015464">
    <property type="component" value="Unassembled WGS sequence"/>
</dbReference>
<comment type="subcellular location">
    <subcellularLocation>
        <location evidence="2">Mitochondrion inner membrane</location>
        <topology evidence="2">Single-pass type II membrane protein</topology>
        <orientation evidence="2">Intermembrane side</orientation>
    </subcellularLocation>
</comment>
<evidence type="ECO:0000256" key="8">
    <source>
        <dbReference type="ARBA" id="ARBA00023128"/>
    </source>
</evidence>
<evidence type="ECO:0000256" key="7">
    <source>
        <dbReference type="ARBA" id="ARBA00023010"/>
    </source>
</evidence>
<dbReference type="GO" id="GO:0005758">
    <property type="term" value="C:mitochondrial intermembrane space"/>
    <property type="evidence" value="ECO:0007669"/>
    <property type="project" value="TreeGrafter"/>
</dbReference>
<dbReference type="HOGENOM" id="CLU_054990_0_0_1"/>
<feature type="compositionally biased region" description="Acidic residues" evidence="12">
    <location>
        <begin position="176"/>
        <end position="191"/>
    </location>
</feature>
<evidence type="ECO:0000256" key="12">
    <source>
        <dbReference type="SAM" id="MobiDB-lite"/>
    </source>
</evidence>
<evidence type="ECO:0000256" key="4">
    <source>
        <dbReference type="ARBA" id="ARBA00022448"/>
    </source>
</evidence>
<reference evidence="13 14" key="1">
    <citation type="journal article" date="2011" name="Science">
        <title>Comparative functional genomics of the fission yeasts.</title>
        <authorList>
            <person name="Rhind N."/>
            <person name="Chen Z."/>
            <person name="Yassour M."/>
            <person name="Thompson D.A."/>
            <person name="Haas B.J."/>
            <person name="Habib N."/>
            <person name="Wapinski I."/>
            <person name="Roy S."/>
            <person name="Lin M.F."/>
            <person name="Heiman D.I."/>
            <person name="Young S.K."/>
            <person name="Furuya K."/>
            <person name="Guo Y."/>
            <person name="Pidoux A."/>
            <person name="Chen H.M."/>
            <person name="Robbertse B."/>
            <person name="Goldberg J.M."/>
            <person name="Aoki K."/>
            <person name="Bayne E.H."/>
            <person name="Berlin A.M."/>
            <person name="Desjardins C.A."/>
            <person name="Dobbs E."/>
            <person name="Dukaj L."/>
            <person name="Fan L."/>
            <person name="FitzGerald M.G."/>
            <person name="French C."/>
            <person name="Gujja S."/>
            <person name="Hansen K."/>
            <person name="Keifenheim D."/>
            <person name="Levin J.Z."/>
            <person name="Mosher R.A."/>
            <person name="Mueller C.A."/>
            <person name="Pfiffner J."/>
            <person name="Priest M."/>
            <person name="Russ C."/>
            <person name="Smialowska A."/>
            <person name="Swoboda P."/>
            <person name="Sykes S.M."/>
            <person name="Vaughn M."/>
            <person name="Vengrova S."/>
            <person name="Yoder R."/>
            <person name="Zeng Q."/>
            <person name="Allshire R."/>
            <person name="Baulcombe D."/>
            <person name="Birren B.W."/>
            <person name="Brown W."/>
            <person name="Ekwall K."/>
            <person name="Kellis M."/>
            <person name="Leatherwood J."/>
            <person name="Levin H."/>
            <person name="Margalit H."/>
            <person name="Martienssen R."/>
            <person name="Nieduszynski C.A."/>
            <person name="Spatafora J.W."/>
            <person name="Friedman N."/>
            <person name="Dalgaard J.Z."/>
            <person name="Baumann P."/>
            <person name="Niki H."/>
            <person name="Regev A."/>
            <person name="Nusbaum C."/>
        </authorList>
    </citation>
    <scope>NUCLEOTIDE SEQUENCE [LARGE SCALE GENOMIC DNA]</scope>
    <source>
        <strain evidence="14">OY26 / ATCC MYA-4695 / CBS 11777 / NBRC 106824 / NRRL Y48691</strain>
    </source>
</reference>
<name>S9VYN9_SCHCR</name>
<dbReference type="PROSITE" id="PS51808">
    <property type="entry name" value="CHCH"/>
    <property type="match status" value="1"/>
</dbReference>
<feature type="region of interest" description="Disordered" evidence="12">
    <location>
        <begin position="253"/>
        <end position="298"/>
    </location>
</feature>
<keyword evidence="10" id="KW-0676">Redox-active center</keyword>
<dbReference type="GeneID" id="25034862"/>
<dbReference type="RefSeq" id="XP_013024158.1">
    <property type="nucleotide sequence ID" value="XM_013168704.1"/>
</dbReference>
<evidence type="ECO:0000313" key="13">
    <source>
        <dbReference type="EMBL" id="EPY50935.1"/>
    </source>
</evidence>
<evidence type="ECO:0000256" key="2">
    <source>
        <dbReference type="ARBA" id="ARBA00004164"/>
    </source>
</evidence>
<dbReference type="Gene3D" id="1.10.287.2900">
    <property type="match status" value="1"/>
</dbReference>
<dbReference type="OMA" id="FQAMQAC"/>
<accession>S9VYN9</accession>
<dbReference type="GO" id="GO:0015035">
    <property type="term" value="F:protein-disulfide reductase activity"/>
    <property type="evidence" value="ECO:0007669"/>
    <property type="project" value="InterPro"/>
</dbReference>
<dbReference type="PANTHER" id="PTHR21622">
    <property type="entry name" value="COILED-COIL-HELIX-COILED-COIL-HELIX DOMAIN CONTAINING 4"/>
    <property type="match status" value="1"/>
</dbReference>
<feature type="compositionally biased region" description="Polar residues" evidence="12">
    <location>
        <begin position="286"/>
        <end position="298"/>
    </location>
</feature>
<keyword evidence="14" id="KW-1185">Reference proteome</keyword>
<keyword evidence="9" id="KW-1015">Disulfide bond</keyword>
<evidence type="ECO:0000256" key="11">
    <source>
        <dbReference type="ARBA" id="ARBA00033150"/>
    </source>
</evidence>
<feature type="compositionally biased region" description="Polar residues" evidence="12">
    <location>
        <begin position="161"/>
        <end position="172"/>
    </location>
</feature>
<evidence type="ECO:0000256" key="3">
    <source>
        <dbReference type="ARBA" id="ARBA00013714"/>
    </source>
</evidence>
<dbReference type="PANTHER" id="PTHR21622:SF0">
    <property type="entry name" value="COILED-COIL-HELIX-COILED-COIL-HELIX DOMAIN CONTAINING 4"/>
    <property type="match status" value="1"/>
</dbReference>
<evidence type="ECO:0000256" key="10">
    <source>
        <dbReference type="ARBA" id="ARBA00023284"/>
    </source>
</evidence>
<keyword evidence="5" id="KW-0653">Protein transport</keyword>
<dbReference type="OrthoDB" id="7481291at2759"/>
<keyword evidence="4" id="KW-0813">Transport</keyword>
<evidence type="ECO:0000256" key="6">
    <source>
        <dbReference type="ARBA" id="ARBA00023002"/>
    </source>
</evidence>
<dbReference type="AlphaFoldDB" id="S9VYN9"/>
<organism evidence="13 14">
    <name type="scientific">Schizosaccharomyces cryophilus (strain OY26 / ATCC MYA-4695 / CBS 11777 / NBRC 106824 / NRRL Y48691)</name>
    <name type="common">Fission yeast</name>
    <dbReference type="NCBI Taxonomy" id="653667"/>
    <lineage>
        <taxon>Eukaryota</taxon>
        <taxon>Fungi</taxon>
        <taxon>Dikarya</taxon>
        <taxon>Ascomycota</taxon>
        <taxon>Taphrinomycotina</taxon>
        <taxon>Schizosaccharomycetes</taxon>
        <taxon>Schizosaccharomycetales</taxon>
        <taxon>Schizosaccharomycetaceae</taxon>
        <taxon>Schizosaccharomyces</taxon>
    </lineage>
</organism>
<comment type="cofactor">
    <cofactor evidence="1">
        <name>Cu(2+)</name>
        <dbReference type="ChEBI" id="CHEBI:29036"/>
    </cofactor>
</comment>
<evidence type="ECO:0000256" key="5">
    <source>
        <dbReference type="ARBA" id="ARBA00022927"/>
    </source>
</evidence>